<dbReference type="PANTHER" id="PTHR42810:SF2">
    <property type="entry name" value="PURINE PERMEASE C1399.01C-RELATED"/>
    <property type="match status" value="1"/>
</dbReference>
<keyword evidence="6 7" id="KW-0472">Membrane</keyword>
<feature type="transmembrane region" description="Helical" evidence="7">
    <location>
        <begin position="105"/>
        <end position="124"/>
    </location>
</feature>
<feature type="transmembrane region" description="Helical" evidence="7">
    <location>
        <begin position="261"/>
        <end position="283"/>
    </location>
</feature>
<dbReference type="GO" id="GO:0042907">
    <property type="term" value="F:xanthine transmembrane transporter activity"/>
    <property type="evidence" value="ECO:0007669"/>
    <property type="project" value="TreeGrafter"/>
</dbReference>
<feature type="transmembrane region" description="Helical" evidence="7">
    <location>
        <begin position="349"/>
        <end position="372"/>
    </location>
</feature>
<feature type="transmembrane region" description="Helical" evidence="7">
    <location>
        <begin position="54"/>
        <end position="72"/>
    </location>
</feature>
<dbReference type="AlphaFoldDB" id="A0A2W2ANR7"/>
<proteinExistence type="inferred from homology"/>
<feature type="transmembrane region" description="Helical" evidence="7">
    <location>
        <begin position="79"/>
        <end position="99"/>
    </location>
</feature>
<evidence type="ECO:0000256" key="5">
    <source>
        <dbReference type="ARBA" id="ARBA00022989"/>
    </source>
</evidence>
<keyword evidence="3" id="KW-0813">Transport</keyword>
<accession>A0A2W2ANR7</accession>
<name>A0A2W2ANR7_9HYPH</name>
<comment type="caution">
    <text evidence="8">The sequence shown here is derived from an EMBL/GenBank/DDBJ whole genome shotgun (WGS) entry which is preliminary data.</text>
</comment>
<evidence type="ECO:0008006" key="10">
    <source>
        <dbReference type="Google" id="ProtNLM"/>
    </source>
</evidence>
<dbReference type="GO" id="GO:0005886">
    <property type="term" value="C:plasma membrane"/>
    <property type="evidence" value="ECO:0007669"/>
    <property type="project" value="TreeGrafter"/>
</dbReference>
<dbReference type="InterPro" id="IPR006043">
    <property type="entry name" value="NCS2"/>
</dbReference>
<feature type="transmembrane region" description="Helical" evidence="7">
    <location>
        <begin position="409"/>
        <end position="428"/>
    </location>
</feature>
<evidence type="ECO:0000256" key="6">
    <source>
        <dbReference type="ARBA" id="ARBA00023136"/>
    </source>
</evidence>
<feature type="transmembrane region" description="Helical" evidence="7">
    <location>
        <begin position="434"/>
        <end position="456"/>
    </location>
</feature>
<evidence type="ECO:0000256" key="7">
    <source>
        <dbReference type="SAM" id="Phobius"/>
    </source>
</evidence>
<organism evidence="8 9">
    <name type="scientific">Aestuariivirga litoralis</name>
    <dbReference type="NCBI Taxonomy" id="2650924"/>
    <lineage>
        <taxon>Bacteria</taxon>
        <taxon>Pseudomonadati</taxon>
        <taxon>Pseudomonadota</taxon>
        <taxon>Alphaproteobacteria</taxon>
        <taxon>Hyphomicrobiales</taxon>
        <taxon>Aestuariivirgaceae</taxon>
        <taxon>Aestuariivirga</taxon>
    </lineage>
</organism>
<evidence type="ECO:0000256" key="2">
    <source>
        <dbReference type="ARBA" id="ARBA00008821"/>
    </source>
</evidence>
<keyword evidence="5 7" id="KW-1133">Transmembrane helix</keyword>
<reference evidence="9" key="1">
    <citation type="submission" date="2018-06" db="EMBL/GenBank/DDBJ databases">
        <title>Aestuariibacter litoralis strain KCTC 52945T.</title>
        <authorList>
            <person name="Li X."/>
            <person name="Salam N."/>
            <person name="Li J.-L."/>
            <person name="Chen Y.-M."/>
            <person name="Yang Z.-W."/>
            <person name="Zhang L.-Y."/>
            <person name="Han M.-X."/>
            <person name="Xiao M."/>
            <person name="Li W.-J."/>
        </authorList>
    </citation>
    <scope>NUCLEOTIDE SEQUENCE [LARGE SCALE GENOMIC DNA]</scope>
    <source>
        <strain evidence="9">KCTC 52945</strain>
    </source>
</reference>
<keyword evidence="4 7" id="KW-0812">Transmembrane</keyword>
<evidence type="ECO:0000313" key="8">
    <source>
        <dbReference type="EMBL" id="PZF75222.1"/>
    </source>
</evidence>
<evidence type="ECO:0000256" key="1">
    <source>
        <dbReference type="ARBA" id="ARBA00004141"/>
    </source>
</evidence>
<keyword evidence="9" id="KW-1185">Reference proteome</keyword>
<dbReference type="PANTHER" id="PTHR42810">
    <property type="entry name" value="PURINE PERMEASE C1399.01C-RELATED"/>
    <property type="match status" value="1"/>
</dbReference>
<evidence type="ECO:0000313" key="9">
    <source>
        <dbReference type="Proteomes" id="UP000248795"/>
    </source>
</evidence>
<dbReference type="Pfam" id="PF00860">
    <property type="entry name" value="Xan_ur_permease"/>
    <property type="match status" value="1"/>
</dbReference>
<dbReference type="Proteomes" id="UP000248795">
    <property type="component" value="Unassembled WGS sequence"/>
</dbReference>
<evidence type="ECO:0000256" key="4">
    <source>
        <dbReference type="ARBA" id="ARBA00022692"/>
    </source>
</evidence>
<dbReference type="RefSeq" id="WP_111200155.1">
    <property type="nucleotide sequence ID" value="NZ_QKVK01000013.1"/>
</dbReference>
<comment type="subcellular location">
    <subcellularLocation>
        <location evidence="1">Membrane</location>
        <topology evidence="1">Multi-pass membrane protein</topology>
    </subcellularLocation>
</comment>
<evidence type="ECO:0000256" key="3">
    <source>
        <dbReference type="ARBA" id="ARBA00022448"/>
    </source>
</evidence>
<feature type="transmembrane region" description="Helical" evidence="7">
    <location>
        <begin position="378"/>
        <end position="397"/>
    </location>
</feature>
<feature type="transmembrane region" description="Helical" evidence="7">
    <location>
        <begin position="131"/>
        <end position="152"/>
    </location>
</feature>
<gene>
    <name evidence="8" type="ORF">DK847_19145</name>
</gene>
<comment type="similarity">
    <text evidence="2">Belongs to the nucleobase:cation symporter-2 (NCS2) (TC 2.A.40) family.</text>
</comment>
<dbReference type="EMBL" id="QKVK01000013">
    <property type="protein sequence ID" value="PZF75222.1"/>
    <property type="molecule type" value="Genomic_DNA"/>
</dbReference>
<feature type="transmembrane region" description="Helical" evidence="7">
    <location>
        <begin position="193"/>
        <end position="215"/>
    </location>
</feature>
<protein>
    <recommendedName>
        <fullName evidence="10">Xanthine permease</fullName>
    </recommendedName>
</protein>
<sequence length="592" mass="61177">MKRPRNLVYAVNERPPTASMLVLGLQHAALSIVFLVYAAMVAKGAGFTLAQQQGMVVGTLLACGIGAIVQGGSRRFSSGLLLIPLSSPMFVIFAIPAGQAAGPDGVAALTLVGGLVQIIVGLTFRRLRAFFPPEVCGVVVLMLGVSMVPHAFERIVDAPDAGSLFTVPEAISLGIAMVPHAFDNMAAVAPGGIYYPSVITGLTTLAVIIASTIWLKGSKRFFAMLIGCAAGYATAALQGQLGSFSSAVENASLVALPHLGLPSFSLAPGFLAGYAVVAMIAAVDNMGVIISTDRLDDAEWSKPDVGQVSRGLSSLGATTILSSLLGGTHLGLSSTNIGLAFATGVTARVVGITAGLIMAGIAFFPAALAVVIAMPDAVLGGILAFAASYFIVAGAQLSLSRMMSPRRMLVVGLPIATGIAVLTTERLGVGLTGVAAILIHSPLMSASIVAIILNAVMRIGIAQKASVTLVTGAGRHDQVEELLTEWGEMWGLKPATALQASSAVNQLLEAVSDLAEGDIRLEARHDDVRLDISVVYAGQPMVFPDRAPTADELLNDDDAMGRMAGWLVRNLADRASVFTRGDLQGVLLRFEG</sequence>
<feature type="transmembrane region" description="Helical" evidence="7">
    <location>
        <begin position="222"/>
        <end position="241"/>
    </location>
</feature>
<feature type="transmembrane region" description="Helical" evidence="7">
    <location>
        <begin position="21"/>
        <end position="42"/>
    </location>
</feature>